<name>A0A9N8ZGL7_9GLOM</name>
<keyword evidence="2" id="KW-1185">Reference proteome</keyword>
<dbReference type="OrthoDB" id="2322499at2759"/>
<dbReference type="CDD" id="cd09917">
    <property type="entry name" value="F-box_SF"/>
    <property type="match status" value="1"/>
</dbReference>
<dbReference type="InterPro" id="IPR036047">
    <property type="entry name" value="F-box-like_dom_sf"/>
</dbReference>
<protein>
    <submittedName>
        <fullName evidence="1">21387_t:CDS:1</fullName>
    </submittedName>
</protein>
<dbReference type="SUPFAM" id="SSF81383">
    <property type="entry name" value="F-box domain"/>
    <property type="match status" value="1"/>
</dbReference>
<dbReference type="AlphaFoldDB" id="A0A9N8ZGL7"/>
<sequence>MQNFDVETLVFVCYNLRPSDLLSMACVCKYFNRVLNEHISPVAELIWENSRDKFTIFKDQDPPEAMTQKTFAKLLTFEKGCQFCKTKEETLTVYWIPGVRSCFECMVPGVICLDILQSTFKLNDEVLGLVLPVTPSLSESPHYWIDQVNNTIAHLMDADDNKLCEINNLRIGMGDKCREVQYYERWMSKLRKTHLRKLLSRFHAEIKEETLFEVQEDYEYKTLKNEIETNPFLVQDYGPQFEQYKSRILQIARRITENKIIQTQKLVIKYLKRLTYGSKRNSPKQTLSIRDRRYRYFSLCNSFRNPPDIINDDQFLTNLLREAEQLDASGTVVPNFLEVDGALKVGTL</sequence>
<reference evidence="1" key="1">
    <citation type="submission" date="2021-06" db="EMBL/GenBank/DDBJ databases">
        <authorList>
            <person name="Kallberg Y."/>
            <person name="Tangrot J."/>
            <person name="Rosling A."/>
        </authorList>
    </citation>
    <scope>NUCLEOTIDE SEQUENCE</scope>
    <source>
        <strain evidence="1">MA453B</strain>
    </source>
</reference>
<evidence type="ECO:0000313" key="1">
    <source>
        <dbReference type="EMBL" id="CAG8490635.1"/>
    </source>
</evidence>
<comment type="caution">
    <text evidence="1">The sequence shown here is derived from an EMBL/GenBank/DDBJ whole genome shotgun (WGS) entry which is preliminary data.</text>
</comment>
<organism evidence="1 2">
    <name type="scientific">Dentiscutata erythropus</name>
    <dbReference type="NCBI Taxonomy" id="1348616"/>
    <lineage>
        <taxon>Eukaryota</taxon>
        <taxon>Fungi</taxon>
        <taxon>Fungi incertae sedis</taxon>
        <taxon>Mucoromycota</taxon>
        <taxon>Glomeromycotina</taxon>
        <taxon>Glomeromycetes</taxon>
        <taxon>Diversisporales</taxon>
        <taxon>Gigasporaceae</taxon>
        <taxon>Dentiscutata</taxon>
    </lineage>
</organism>
<evidence type="ECO:0000313" key="2">
    <source>
        <dbReference type="Proteomes" id="UP000789405"/>
    </source>
</evidence>
<feature type="non-terminal residue" evidence="1">
    <location>
        <position position="348"/>
    </location>
</feature>
<proteinExistence type="predicted"/>
<dbReference type="Proteomes" id="UP000789405">
    <property type="component" value="Unassembled WGS sequence"/>
</dbReference>
<gene>
    <name evidence="1" type="ORF">DERYTH_LOCUS2397</name>
</gene>
<feature type="non-terminal residue" evidence="1">
    <location>
        <position position="1"/>
    </location>
</feature>
<dbReference type="EMBL" id="CAJVPY010000756">
    <property type="protein sequence ID" value="CAG8490635.1"/>
    <property type="molecule type" value="Genomic_DNA"/>
</dbReference>
<accession>A0A9N8ZGL7</accession>